<comment type="caution">
    <text evidence="2">The sequence shown here is derived from an EMBL/GenBank/DDBJ whole genome shotgun (WGS) entry which is preliminary data.</text>
</comment>
<feature type="region of interest" description="Disordered" evidence="1">
    <location>
        <begin position="1"/>
        <end position="99"/>
    </location>
</feature>
<proteinExistence type="predicted"/>
<feature type="compositionally biased region" description="Polar residues" evidence="1">
    <location>
        <begin position="47"/>
        <end position="85"/>
    </location>
</feature>
<keyword evidence="3" id="KW-1185">Reference proteome</keyword>
<evidence type="ECO:0000313" key="3">
    <source>
        <dbReference type="Proteomes" id="UP001630127"/>
    </source>
</evidence>
<name>A0ABD3ADF2_9GENT</name>
<evidence type="ECO:0000256" key="1">
    <source>
        <dbReference type="SAM" id="MobiDB-lite"/>
    </source>
</evidence>
<organism evidence="2 3">
    <name type="scientific">Cinchona calisaya</name>
    <dbReference type="NCBI Taxonomy" id="153742"/>
    <lineage>
        <taxon>Eukaryota</taxon>
        <taxon>Viridiplantae</taxon>
        <taxon>Streptophyta</taxon>
        <taxon>Embryophyta</taxon>
        <taxon>Tracheophyta</taxon>
        <taxon>Spermatophyta</taxon>
        <taxon>Magnoliopsida</taxon>
        <taxon>eudicotyledons</taxon>
        <taxon>Gunneridae</taxon>
        <taxon>Pentapetalae</taxon>
        <taxon>asterids</taxon>
        <taxon>lamiids</taxon>
        <taxon>Gentianales</taxon>
        <taxon>Rubiaceae</taxon>
        <taxon>Cinchonoideae</taxon>
        <taxon>Cinchoneae</taxon>
        <taxon>Cinchona</taxon>
    </lineage>
</organism>
<sequence length="99" mass="10998">MPLLRTKITRANPNRGTNPNHGNSSQQLLPNRPQSEKQVLKAKDMIVSSQQQPNNSNMENTSSIPLQEKNATPTDSKVQLMSPSKDQAPIEQLSLSKKH</sequence>
<feature type="compositionally biased region" description="Polar residues" evidence="1">
    <location>
        <begin position="9"/>
        <end position="33"/>
    </location>
</feature>
<evidence type="ECO:0000313" key="2">
    <source>
        <dbReference type="EMBL" id="KAL3529588.1"/>
    </source>
</evidence>
<reference evidence="2 3" key="1">
    <citation type="submission" date="2024-11" db="EMBL/GenBank/DDBJ databases">
        <title>A near-complete genome assembly of Cinchona calisaya.</title>
        <authorList>
            <person name="Lian D.C."/>
            <person name="Zhao X.W."/>
            <person name="Wei L."/>
        </authorList>
    </citation>
    <scope>NUCLEOTIDE SEQUENCE [LARGE SCALE GENOMIC DNA]</scope>
    <source>
        <tissue evidence="2">Nenye</tissue>
    </source>
</reference>
<dbReference type="AlphaFoldDB" id="A0ABD3ADF2"/>
<dbReference type="Proteomes" id="UP001630127">
    <property type="component" value="Unassembled WGS sequence"/>
</dbReference>
<protein>
    <submittedName>
        <fullName evidence="2">Uncharacterized protein</fullName>
    </submittedName>
</protein>
<feature type="compositionally biased region" description="Basic and acidic residues" evidence="1">
    <location>
        <begin position="34"/>
        <end position="44"/>
    </location>
</feature>
<dbReference type="EMBL" id="JBJUIK010000004">
    <property type="protein sequence ID" value="KAL3529588.1"/>
    <property type="molecule type" value="Genomic_DNA"/>
</dbReference>
<gene>
    <name evidence="2" type="ORF">ACH5RR_008910</name>
</gene>
<accession>A0ABD3ADF2</accession>